<evidence type="ECO:0000313" key="12">
    <source>
        <dbReference type="Proteomes" id="UP000199701"/>
    </source>
</evidence>
<dbReference type="PROSITE" id="PS50929">
    <property type="entry name" value="ABC_TM1F"/>
    <property type="match status" value="1"/>
</dbReference>
<dbReference type="FunFam" id="3.40.50.300:FF:000218">
    <property type="entry name" value="Multidrug ABC transporter ATP-binding protein"/>
    <property type="match status" value="1"/>
</dbReference>
<dbReference type="SMART" id="SM00382">
    <property type="entry name" value="AAA"/>
    <property type="match status" value="1"/>
</dbReference>
<sequence length="648" mass="72984">MIRKRTFLKISFRYVHWFIINLIMAYVLTSVVVQGNALVAGAVDKLLAGEHIMMSKFIWQLIIMAFIGLVSAFIKSYSSSTFSVNVQTAFKNESAQKLAKLKYKYFDDLGSGSIINKLISDIAETGKFFSETLPDICTVLITIVTIMIYIAGLNFKLLIVVLLCYPILIIAANLIAKKMVALAKKRRGKLDLMASIAGDSIQGIVVGRSYNLFEVIKNKLDKAIDDIVKNEYQRTTISMGSWVLQQMISWVPTIVCSVFILYQTFSGTVTIGGMMSFMILINRLAHSMSELPFIINDAREMNVSINRLEEIMSQKDEPSGDYFIEESNSNQQECTDAIILKNLIFGYEEGGRKIFDGLDVEIERGKTTAFAGGSGQGKTTVFKIFCGFYTQDSGDYYLMGKKFLEWNLSKAREQFALVSQSVFLFPETIAENVAYGRVDATRDEVIEACKRANIHDFIVDLPEKYETLVGERGVRLSGGERQRISIARAFLKNAPILLLDEPTSAIDVLTESLIQDAIDKISENKTVIIIAHRLSTIEKADKICVFADGRIVESGTHDELLHKNGTYSELYSCEKTMTEEDQKALSADKLNDIEKELNENENENELNKNEIKLNNKRNELNRNKKELNESKKELNKSDKIKKQGVCEL</sequence>
<dbReference type="EMBL" id="FOJI01000003">
    <property type="protein sequence ID" value="SEW02543.1"/>
    <property type="molecule type" value="Genomic_DNA"/>
</dbReference>
<proteinExistence type="predicted"/>
<dbReference type="Proteomes" id="UP000199701">
    <property type="component" value="Unassembled WGS sequence"/>
</dbReference>
<keyword evidence="12" id="KW-1185">Reference proteome</keyword>
<feature type="domain" description="ABC transmembrane type-1" evidence="10">
    <location>
        <begin position="19"/>
        <end position="300"/>
    </location>
</feature>
<gene>
    <name evidence="11" type="ORF">SAMN05421659_103224</name>
</gene>
<keyword evidence="6 8" id="KW-0472">Membrane</keyword>
<dbReference type="InterPro" id="IPR017871">
    <property type="entry name" value="ABC_transporter-like_CS"/>
</dbReference>
<dbReference type="InterPro" id="IPR039421">
    <property type="entry name" value="Type_1_exporter"/>
</dbReference>
<dbReference type="PROSITE" id="PS50893">
    <property type="entry name" value="ABC_TRANSPORTER_2"/>
    <property type="match status" value="1"/>
</dbReference>
<feature type="compositionally biased region" description="Basic and acidic residues" evidence="7">
    <location>
        <begin position="605"/>
        <end position="641"/>
    </location>
</feature>
<keyword evidence="3" id="KW-0547">Nucleotide-binding</keyword>
<feature type="transmembrane region" description="Helical" evidence="8">
    <location>
        <begin position="157"/>
        <end position="176"/>
    </location>
</feature>
<evidence type="ECO:0000256" key="2">
    <source>
        <dbReference type="ARBA" id="ARBA00022692"/>
    </source>
</evidence>
<dbReference type="PANTHER" id="PTHR24221">
    <property type="entry name" value="ATP-BINDING CASSETTE SUB-FAMILY B"/>
    <property type="match status" value="1"/>
</dbReference>
<dbReference type="CDD" id="cd07346">
    <property type="entry name" value="ABC_6TM_exporters"/>
    <property type="match status" value="1"/>
</dbReference>
<dbReference type="GO" id="GO:0005524">
    <property type="term" value="F:ATP binding"/>
    <property type="evidence" value="ECO:0007669"/>
    <property type="project" value="UniProtKB-KW"/>
</dbReference>
<dbReference type="SUPFAM" id="SSF52540">
    <property type="entry name" value="P-loop containing nucleoside triphosphate hydrolases"/>
    <property type="match status" value="1"/>
</dbReference>
<dbReference type="Gene3D" id="3.40.50.300">
    <property type="entry name" value="P-loop containing nucleotide triphosphate hydrolases"/>
    <property type="match status" value="1"/>
</dbReference>
<keyword evidence="5 8" id="KW-1133">Transmembrane helix</keyword>
<feature type="transmembrane region" description="Helical" evidence="8">
    <location>
        <begin position="57"/>
        <end position="74"/>
    </location>
</feature>
<evidence type="ECO:0000256" key="4">
    <source>
        <dbReference type="ARBA" id="ARBA00022840"/>
    </source>
</evidence>
<dbReference type="InterPro" id="IPR003439">
    <property type="entry name" value="ABC_transporter-like_ATP-bd"/>
</dbReference>
<keyword evidence="4 11" id="KW-0067">ATP-binding</keyword>
<evidence type="ECO:0000259" key="10">
    <source>
        <dbReference type="PROSITE" id="PS50929"/>
    </source>
</evidence>
<dbReference type="STRING" id="99656.SAMN05421659_103224"/>
<dbReference type="InterPro" id="IPR011527">
    <property type="entry name" value="ABC1_TM_dom"/>
</dbReference>
<name>A0A1I0NNS3_9FIRM</name>
<organism evidence="11 12">
    <name type="scientific">[Clostridium] fimetarium</name>
    <dbReference type="NCBI Taxonomy" id="99656"/>
    <lineage>
        <taxon>Bacteria</taxon>
        <taxon>Bacillati</taxon>
        <taxon>Bacillota</taxon>
        <taxon>Clostridia</taxon>
        <taxon>Lachnospirales</taxon>
        <taxon>Lachnospiraceae</taxon>
    </lineage>
</organism>
<dbReference type="Pfam" id="PF00005">
    <property type="entry name" value="ABC_tran"/>
    <property type="match status" value="1"/>
</dbReference>
<feature type="transmembrane region" description="Helical" evidence="8">
    <location>
        <begin position="132"/>
        <end position="151"/>
    </location>
</feature>
<accession>A0A1I0NNS3</accession>
<evidence type="ECO:0000256" key="1">
    <source>
        <dbReference type="ARBA" id="ARBA00004651"/>
    </source>
</evidence>
<dbReference type="AlphaFoldDB" id="A0A1I0NNS3"/>
<feature type="domain" description="ABC transporter" evidence="9">
    <location>
        <begin position="338"/>
        <end position="573"/>
    </location>
</feature>
<dbReference type="Gene3D" id="1.20.1560.10">
    <property type="entry name" value="ABC transporter type 1, transmembrane domain"/>
    <property type="match status" value="1"/>
</dbReference>
<dbReference type="SUPFAM" id="SSF90123">
    <property type="entry name" value="ABC transporter transmembrane region"/>
    <property type="match status" value="1"/>
</dbReference>
<feature type="transmembrane region" description="Helical" evidence="8">
    <location>
        <begin position="268"/>
        <end position="285"/>
    </location>
</feature>
<evidence type="ECO:0000256" key="8">
    <source>
        <dbReference type="SAM" id="Phobius"/>
    </source>
</evidence>
<dbReference type="PROSITE" id="PS00211">
    <property type="entry name" value="ABC_TRANSPORTER_1"/>
    <property type="match status" value="1"/>
</dbReference>
<evidence type="ECO:0000259" key="9">
    <source>
        <dbReference type="PROSITE" id="PS50893"/>
    </source>
</evidence>
<feature type="region of interest" description="Disordered" evidence="7">
    <location>
        <begin position="597"/>
        <end position="648"/>
    </location>
</feature>
<dbReference type="InterPro" id="IPR027417">
    <property type="entry name" value="P-loop_NTPase"/>
</dbReference>
<evidence type="ECO:0000313" key="11">
    <source>
        <dbReference type="EMBL" id="SEW02543.1"/>
    </source>
</evidence>
<dbReference type="PANTHER" id="PTHR24221:SF654">
    <property type="entry name" value="ATP-BINDING CASSETTE SUB-FAMILY B MEMBER 6"/>
    <property type="match status" value="1"/>
</dbReference>
<dbReference type="GO" id="GO:0140359">
    <property type="term" value="F:ABC-type transporter activity"/>
    <property type="evidence" value="ECO:0007669"/>
    <property type="project" value="InterPro"/>
</dbReference>
<evidence type="ECO:0000256" key="6">
    <source>
        <dbReference type="ARBA" id="ARBA00023136"/>
    </source>
</evidence>
<dbReference type="OrthoDB" id="9762778at2"/>
<feature type="transmembrane region" description="Helical" evidence="8">
    <location>
        <begin position="12"/>
        <end position="37"/>
    </location>
</feature>
<dbReference type="Pfam" id="PF00664">
    <property type="entry name" value="ABC_membrane"/>
    <property type="match status" value="1"/>
</dbReference>
<dbReference type="InterPro" id="IPR003593">
    <property type="entry name" value="AAA+_ATPase"/>
</dbReference>
<comment type="subcellular location">
    <subcellularLocation>
        <location evidence="1">Cell membrane</location>
        <topology evidence="1">Multi-pass membrane protein</topology>
    </subcellularLocation>
</comment>
<evidence type="ECO:0000256" key="3">
    <source>
        <dbReference type="ARBA" id="ARBA00022741"/>
    </source>
</evidence>
<dbReference type="InterPro" id="IPR036640">
    <property type="entry name" value="ABC1_TM_sf"/>
</dbReference>
<keyword evidence="2 8" id="KW-0812">Transmembrane</keyword>
<dbReference type="GO" id="GO:0005886">
    <property type="term" value="C:plasma membrane"/>
    <property type="evidence" value="ECO:0007669"/>
    <property type="project" value="UniProtKB-SubCell"/>
</dbReference>
<evidence type="ECO:0000256" key="5">
    <source>
        <dbReference type="ARBA" id="ARBA00022989"/>
    </source>
</evidence>
<dbReference type="RefSeq" id="WP_092451403.1">
    <property type="nucleotide sequence ID" value="NZ_FOJI01000003.1"/>
</dbReference>
<dbReference type="GO" id="GO:0016887">
    <property type="term" value="F:ATP hydrolysis activity"/>
    <property type="evidence" value="ECO:0007669"/>
    <property type="project" value="InterPro"/>
</dbReference>
<evidence type="ECO:0000256" key="7">
    <source>
        <dbReference type="SAM" id="MobiDB-lite"/>
    </source>
</evidence>
<protein>
    <submittedName>
        <fullName evidence="11">ATP-binding cassette, subfamily B, MsbA</fullName>
    </submittedName>
</protein>
<reference evidence="11 12" key="1">
    <citation type="submission" date="2016-10" db="EMBL/GenBank/DDBJ databases">
        <authorList>
            <person name="de Groot N.N."/>
        </authorList>
    </citation>
    <scope>NUCLEOTIDE SEQUENCE [LARGE SCALE GENOMIC DNA]</scope>
    <source>
        <strain evidence="11 12">DSM 9179</strain>
    </source>
</reference>